<evidence type="ECO:0000259" key="3">
    <source>
        <dbReference type="SMART" id="SM00278"/>
    </source>
</evidence>
<keyword evidence="2" id="KW-0472">Membrane</keyword>
<feature type="region of interest" description="Disordered" evidence="1">
    <location>
        <begin position="1"/>
        <end position="48"/>
    </location>
</feature>
<dbReference type="RefSeq" id="WP_218842332.1">
    <property type="nucleotide sequence ID" value="NZ_BAAAPP010000012.1"/>
</dbReference>
<dbReference type="GO" id="GO:0015627">
    <property type="term" value="C:type II protein secretion system complex"/>
    <property type="evidence" value="ECO:0007669"/>
    <property type="project" value="TreeGrafter"/>
</dbReference>
<evidence type="ECO:0000256" key="2">
    <source>
        <dbReference type="SAM" id="Phobius"/>
    </source>
</evidence>
<dbReference type="Pfam" id="PF12836">
    <property type="entry name" value="HHH_3"/>
    <property type="match status" value="1"/>
</dbReference>
<dbReference type="Pfam" id="PF10531">
    <property type="entry name" value="SLBB"/>
    <property type="match status" value="1"/>
</dbReference>
<dbReference type="GO" id="GO:0015628">
    <property type="term" value="P:protein secretion by the type II secretion system"/>
    <property type="evidence" value="ECO:0007669"/>
    <property type="project" value="TreeGrafter"/>
</dbReference>
<dbReference type="Gene3D" id="3.10.560.10">
    <property type="entry name" value="Outer membrane lipoprotein wza domain like"/>
    <property type="match status" value="1"/>
</dbReference>
<reference evidence="4 5" key="1">
    <citation type="submission" date="2020-07" db="EMBL/GenBank/DDBJ databases">
        <title>Sequencing the genomes of 1000 actinobacteria strains.</title>
        <authorList>
            <person name="Klenk H.-P."/>
        </authorList>
    </citation>
    <scope>NUCLEOTIDE SEQUENCE [LARGE SCALE GENOMIC DNA]</scope>
    <source>
        <strain evidence="4 5">DSM 18248</strain>
    </source>
</reference>
<dbReference type="SUPFAM" id="SSF47781">
    <property type="entry name" value="RuvA domain 2-like"/>
    <property type="match status" value="1"/>
</dbReference>
<feature type="domain" description="Helix-hairpin-helix DNA-binding motif class 1" evidence="3">
    <location>
        <begin position="244"/>
        <end position="263"/>
    </location>
</feature>
<feature type="domain" description="Helix-hairpin-helix DNA-binding motif class 1" evidence="3">
    <location>
        <begin position="274"/>
        <end position="293"/>
    </location>
</feature>
<dbReference type="InterPro" id="IPR051675">
    <property type="entry name" value="Endo/Exo/Phosphatase_dom_1"/>
</dbReference>
<dbReference type="InterPro" id="IPR010994">
    <property type="entry name" value="RuvA_2-like"/>
</dbReference>
<evidence type="ECO:0000256" key="1">
    <source>
        <dbReference type="SAM" id="MobiDB-lite"/>
    </source>
</evidence>
<comment type="caution">
    <text evidence="4">The sequence shown here is derived from an EMBL/GenBank/DDBJ whole genome shotgun (WGS) entry which is preliminary data.</text>
</comment>
<gene>
    <name evidence="4" type="ORF">BKA05_001206</name>
</gene>
<keyword evidence="5" id="KW-1185">Reference proteome</keyword>
<evidence type="ECO:0000313" key="5">
    <source>
        <dbReference type="Proteomes" id="UP000537326"/>
    </source>
</evidence>
<dbReference type="SMART" id="SM00278">
    <property type="entry name" value="HhH1"/>
    <property type="match status" value="2"/>
</dbReference>
<dbReference type="InterPro" id="IPR019554">
    <property type="entry name" value="Soluble_ligand-bd"/>
</dbReference>
<dbReference type="InterPro" id="IPR003583">
    <property type="entry name" value="Hlx-hairpin-Hlx_DNA-bd_motif"/>
</dbReference>
<proteinExistence type="predicted"/>
<dbReference type="AlphaFoldDB" id="A0A7Y9YCJ9"/>
<sequence>MRSRRSTEHREAVERRLALLVPPEPAPGPTRVREEPPARPAPSGLDDLLEPVHSVEPVRVARTVPMPGRHASRRPTRLPGPPAHLRLGLVHLAVVAVVVALGLAVTSWWVVRSEPVPVSAPLPAVAPEPAGGDSLVDLPSSASGEAAPAEETSVVVVDVAGRVRRPGVLELPVGSRVVDAIEAAGGARGGVDLSGLNLARVLVDGEQVLVGPGAAAVGVPGAAGAPAAPGAPAALVDLNTADQALLESLPEVGPVTAQAILAWREEHGGFTAVQELLEVDGIGPATLETLAPLVTV</sequence>
<dbReference type="PANTHER" id="PTHR21180:SF32">
    <property type="entry name" value="ENDONUCLEASE_EXONUCLEASE_PHOSPHATASE FAMILY DOMAIN-CONTAINING PROTEIN 1"/>
    <property type="match status" value="1"/>
</dbReference>
<keyword evidence="2" id="KW-1133">Transmembrane helix</keyword>
<dbReference type="GO" id="GO:0003677">
    <property type="term" value="F:DNA binding"/>
    <property type="evidence" value="ECO:0007669"/>
    <property type="project" value="InterPro"/>
</dbReference>
<organism evidence="4 5">
    <name type="scientific">Nocardioides marinus</name>
    <dbReference type="NCBI Taxonomy" id="374514"/>
    <lineage>
        <taxon>Bacteria</taxon>
        <taxon>Bacillati</taxon>
        <taxon>Actinomycetota</taxon>
        <taxon>Actinomycetes</taxon>
        <taxon>Propionibacteriales</taxon>
        <taxon>Nocardioidaceae</taxon>
        <taxon>Nocardioides</taxon>
    </lineage>
</organism>
<dbReference type="PANTHER" id="PTHR21180">
    <property type="entry name" value="ENDONUCLEASE/EXONUCLEASE/PHOSPHATASE FAMILY DOMAIN-CONTAINING PROTEIN 1"/>
    <property type="match status" value="1"/>
</dbReference>
<dbReference type="Gene3D" id="1.10.150.280">
    <property type="entry name" value="AF1531-like domain"/>
    <property type="match status" value="1"/>
</dbReference>
<dbReference type="Proteomes" id="UP000537326">
    <property type="component" value="Unassembled WGS sequence"/>
</dbReference>
<feature type="compositionally biased region" description="Basic and acidic residues" evidence="1">
    <location>
        <begin position="1"/>
        <end position="17"/>
    </location>
</feature>
<keyword evidence="2" id="KW-0812">Transmembrane</keyword>
<dbReference type="EMBL" id="JACBZI010000001">
    <property type="protein sequence ID" value="NYI09691.1"/>
    <property type="molecule type" value="Genomic_DNA"/>
</dbReference>
<accession>A0A7Y9YCJ9</accession>
<dbReference type="GO" id="GO:0006281">
    <property type="term" value="P:DNA repair"/>
    <property type="evidence" value="ECO:0007669"/>
    <property type="project" value="InterPro"/>
</dbReference>
<protein>
    <submittedName>
        <fullName evidence="4">Competence protein ComEA</fullName>
    </submittedName>
</protein>
<evidence type="ECO:0000313" key="4">
    <source>
        <dbReference type="EMBL" id="NYI09691.1"/>
    </source>
</evidence>
<feature type="transmembrane region" description="Helical" evidence="2">
    <location>
        <begin position="87"/>
        <end position="111"/>
    </location>
</feature>
<name>A0A7Y9YCJ9_9ACTN</name>